<gene>
    <name evidence="2" type="ORF">B0A50_01395</name>
</gene>
<reference evidence="2 3" key="1">
    <citation type="submission" date="2017-03" db="EMBL/GenBank/DDBJ databases">
        <title>Genomes of endolithic fungi from Antarctica.</title>
        <authorList>
            <person name="Coleine C."/>
            <person name="Masonjones S."/>
            <person name="Stajich J.E."/>
        </authorList>
    </citation>
    <scope>NUCLEOTIDE SEQUENCE [LARGE SCALE GENOMIC DNA]</scope>
    <source>
        <strain evidence="2 3">CCFEE 6315</strain>
    </source>
</reference>
<dbReference type="AlphaFoldDB" id="A0A4U0UAH3"/>
<comment type="caution">
    <text evidence="2">The sequence shown here is derived from an EMBL/GenBank/DDBJ whole genome shotgun (WGS) entry which is preliminary data.</text>
</comment>
<dbReference type="Proteomes" id="UP000308549">
    <property type="component" value="Unassembled WGS sequence"/>
</dbReference>
<organism evidence="2 3">
    <name type="scientific">Salinomyces thailandicus</name>
    <dbReference type="NCBI Taxonomy" id="706561"/>
    <lineage>
        <taxon>Eukaryota</taxon>
        <taxon>Fungi</taxon>
        <taxon>Dikarya</taxon>
        <taxon>Ascomycota</taxon>
        <taxon>Pezizomycotina</taxon>
        <taxon>Dothideomycetes</taxon>
        <taxon>Dothideomycetidae</taxon>
        <taxon>Mycosphaerellales</taxon>
        <taxon>Teratosphaeriaceae</taxon>
        <taxon>Salinomyces</taxon>
    </lineage>
</organism>
<feature type="compositionally biased region" description="Polar residues" evidence="1">
    <location>
        <begin position="1"/>
        <end position="18"/>
    </location>
</feature>
<feature type="compositionally biased region" description="Basic and acidic residues" evidence="1">
    <location>
        <begin position="139"/>
        <end position="149"/>
    </location>
</feature>
<evidence type="ECO:0000313" key="3">
    <source>
        <dbReference type="Proteomes" id="UP000308549"/>
    </source>
</evidence>
<keyword evidence="3" id="KW-1185">Reference proteome</keyword>
<dbReference type="OrthoDB" id="3645916at2759"/>
<proteinExistence type="predicted"/>
<feature type="region of interest" description="Disordered" evidence="1">
    <location>
        <begin position="319"/>
        <end position="378"/>
    </location>
</feature>
<accession>A0A4U0UAH3</accession>
<feature type="compositionally biased region" description="Acidic residues" evidence="1">
    <location>
        <begin position="366"/>
        <end position="378"/>
    </location>
</feature>
<feature type="region of interest" description="Disordered" evidence="1">
    <location>
        <begin position="116"/>
        <end position="164"/>
    </location>
</feature>
<evidence type="ECO:0000256" key="1">
    <source>
        <dbReference type="SAM" id="MobiDB-lite"/>
    </source>
</evidence>
<name>A0A4U0UAH3_9PEZI</name>
<protein>
    <submittedName>
        <fullName evidence="2">Uncharacterized protein</fullName>
    </submittedName>
</protein>
<evidence type="ECO:0000313" key="2">
    <source>
        <dbReference type="EMBL" id="TKA32147.1"/>
    </source>
</evidence>
<sequence length="378" mass="41856">MSSGSTANGSEPQIQHSFNGDAKILNSTYDSRLDIREALTHLQKALQRSEGAQVQVSAEIKMQIAGPEAKEHIYTVLVNAPVQNAEATARQVPSSLDDELPGGVMSTAGVVRASLDRTSGPQRSGSHAIVDDEVDGDVAEVRPPKRARTETNGQGSSRPSTEPSIQPVVREMVSAHRKRSSNETLDFMKQWHSEWVKQGGWLFDTLNQVTKSQEQDSQALQDRLNHVQNVLGQSINAASASTMHELASISKLIPWLENCRKTGAERVQAREEKWRSSSATFHDQSRRDREAAEKRLDHELQKQRTLLVKIAEANGVDVDDVEKDGDREDREASLGAQLTAELNMEASRAHDSRKKLGQPRHSAINIDDDDDDDDYNNE</sequence>
<feature type="compositionally biased region" description="Polar residues" evidence="1">
    <location>
        <begin position="150"/>
        <end position="164"/>
    </location>
</feature>
<feature type="region of interest" description="Disordered" evidence="1">
    <location>
        <begin position="1"/>
        <end position="21"/>
    </location>
</feature>
<dbReference type="EMBL" id="NAJL01000006">
    <property type="protein sequence ID" value="TKA32147.1"/>
    <property type="molecule type" value="Genomic_DNA"/>
</dbReference>
<feature type="compositionally biased region" description="Polar residues" evidence="1">
    <location>
        <begin position="116"/>
        <end position="125"/>
    </location>
</feature>